<dbReference type="CDD" id="cd04187">
    <property type="entry name" value="DPM1_like_bac"/>
    <property type="match status" value="1"/>
</dbReference>
<proteinExistence type="inferred from homology"/>
<dbReference type="EMBL" id="DXFG01000251">
    <property type="protein sequence ID" value="HIX38448.1"/>
    <property type="molecule type" value="Genomic_DNA"/>
</dbReference>
<keyword evidence="3" id="KW-0328">Glycosyltransferase</keyword>
<dbReference type="Proteomes" id="UP000824230">
    <property type="component" value="Unassembled WGS sequence"/>
</dbReference>
<feature type="transmembrane region" description="Helical" evidence="9">
    <location>
        <begin position="264"/>
        <end position="289"/>
    </location>
</feature>
<organism evidence="11 12">
    <name type="scientific">Candidatus Blautia pullistercoris</name>
    <dbReference type="NCBI Taxonomy" id="2838499"/>
    <lineage>
        <taxon>Bacteria</taxon>
        <taxon>Bacillati</taxon>
        <taxon>Bacillota</taxon>
        <taxon>Clostridia</taxon>
        <taxon>Lachnospirales</taxon>
        <taxon>Lachnospiraceae</taxon>
        <taxon>Blautia</taxon>
    </lineage>
</organism>
<gene>
    <name evidence="11" type="ORF">H9738_11375</name>
</gene>
<keyword evidence="5 9" id="KW-0812">Transmembrane</keyword>
<sequence>MEKLTLIVPCYNEEEVLPFFYEEFQKVAEQLETYRTEVIFVDDGSRDGTLETIKKLAKGDERVKYISFSRNFGKEAAIYAGFQHADGDYIAMLDADLQDPPSLLPEMMRGIVEEGYDSVATRRVSRKGEPPVRSFFARCFYRLMKKISTAEIMDGARDFRLMTRQFKDAILEMGEYNRFSKGIFGWVGFKTKWIEYENVERRAGETKWSFWKLFKYSLEGIIGFSTAPLAMVSALGLFVCLVAFLFLIVILVKTLCFGDPVDGWPSMTCIILMLGGIQLLCMGILGMYLSKTYLETKKRPIYICGETNLKDDGNSRCYKEK</sequence>
<dbReference type="PANTHER" id="PTHR48090">
    <property type="entry name" value="UNDECAPRENYL-PHOSPHATE 4-DEOXY-4-FORMAMIDO-L-ARABINOSE TRANSFERASE-RELATED"/>
    <property type="match status" value="1"/>
</dbReference>
<evidence type="ECO:0000256" key="2">
    <source>
        <dbReference type="ARBA" id="ARBA00022475"/>
    </source>
</evidence>
<dbReference type="GO" id="GO:0016757">
    <property type="term" value="F:glycosyltransferase activity"/>
    <property type="evidence" value="ECO:0007669"/>
    <property type="project" value="UniProtKB-KW"/>
</dbReference>
<dbReference type="Pfam" id="PF00535">
    <property type="entry name" value="Glycos_transf_2"/>
    <property type="match status" value="1"/>
</dbReference>
<comment type="subcellular location">
    <subcellularLocation>
        <location evidence="1">Cell membrane</location>
        <topology evidence="1">Multi-pass membrane protein</topology>
    </subcellularLocation>
</comment>
<dbReference type="InterPro" id="IPR029044">
    <property type="entry name" value="Nucleotide-diphossugar_trans"/>
</dbReference>
<keyword evidence="2" id="KW-1003">Cell membrane</keyword>
<evidence type="ECO:0000256" key="3">
    <source>
        <dbReference type="ARBA" id="ARBA00022676"/>
    </source>
</evidence>
<comment type="similarity">
    <text evidence="8">Belongs to the glycosyltransferase 2 family. GtrB subfamily.</text>
</comment>
<evidence type="ECO:0000256" key="7">
    <source>
        <dbReference type="ARBA" id="ARBA00023136"/>
    </source>
</evidence>
<dbReference type="SUPFAM" id="SSF53448">
    <property type="entry name" value="Nucleotide-diphospho-sugar transferases"/>
    <property type="match status" value="1"/>
</dbReference>
<keyword evidence="6 9" id="KW-1133">Transmembrane helix</keyword>
<evidence type="ECO:0000256" key="5">
    <source>
        <dbReference type="ARBA" id="ARBA00022692"/>
    </source>
</evidence>
<dbReference type="GO" id="GO:0005886">
    <property type="term" value="C:plasma membrane"/>
    <property type="evidence" value="ECO:0007669"/>
    <property type="project" value="UniProtKB-SubCell"/>
</dbReference>
<reference evidence="11" key="1">
    <citation type="journal article" date="2021" name="PeerJ">
        <title>Extensive microbial diversity within the chicken gut microbiome revealed by metagenomics and culture.</title>
        <authorList>
            <person name="Gilroy R."/>
            <person name="Ravi A."/>
            <person name="Getino M."/>
            <person name="Pursley I."/>
            <person name="Horton D.L."/>
            <person name="Alikhan N.F."/>
            <person name="Baker D."/>
            <person name="Gharbi K."/>
            <person name="Hall N."/>
            <person name="Watson M."/>
            <person name="Adriaenssens E.M."/>
            <person name="Foster-Nyarko E."/>
            <person name="Jarju S."/>
            <person name="Secka A."/>
            <person name="Antonio M."/>
            <person name="Oren A."/>
            <person name="Chaudhuri R.R."/>
            <person name="La Ragione R."/>
            <person name="Hildebrand F."/>
            <person name="Pallen M.J."/>
        </authorList>
    </citation>
    <scope>NUCLEOTIDE SEQUENCE</scope>
    <source>
        <strain evidence="11">ChiHjej12B11-1927</strain>
    </source>
</reference>
<dbReference type="PANTHER" id="PTHR48090:SF8">
    <property type="entry name" value="GLYCOSYLTRANSFERASE CSBB-RELATED"/>
    <property type="match status" value="1"/>
</dbReference>
<accession>A0A9D2AMY6</accession>
<dbReference type="InterPro" id="IPR001173">
    <property type="entry name" value="Glyco_trans_2-like"/>
</dbReference>
<keyword evidence="4" id="KW-0808">Transferase</keyword>
<evidence type="ECO:0000256" key="8">
    <source>
        <dbReference type="ARBA" id="ARBA00038152"/>
    </source>
</evidence>
<evidence type="ECO:0000313" key="11">
    <source>
        <dbReference type="EMBL" id="HIX38448.1"/>
    </source>
</evidence>
<evidence type="ECO:0000256" key="1">
    <source>
        <dbReference type="ARBA" id="ARBA00004651"/>
    </source>
</evidence>
<protein>
    <submittedName>
        <fullName evidence="11">Glycosyltransferase family 2 protein</fullName>
    </submittedName>
</protein>
<keyword evidence="7 9" id="KW-0472">Membrane</keyword>
<reference evidence="11" key="2">
    <citation type="submission" date="2021-04" db="EMBL/GenBank/DDBJ databases">
        <authorList>
            <person name="Gilroy R."/>
        </authorList>
    </citation>
    <scope>NUCLEOTIDE SEQUENCE</scope>
    <source>
        <strain evidence="11">ChiHjej12B11-1927</strain>
    </source>
</reference>
<dbReference type="InterPro" id="IPR050256">
    <property type="entry name" value="Glycosyltransferase_2"/>
</dbReference>
<evidence type="ECO:0000313" key="12">
    <source>
        <dbReference type="Proteomes" id="UP000824230"/>
    </source>
</evidence>
<feature type="domain" description="Glycosyltransferase 2-like" evidence="10">
    <location>
        <begin position="6"/>
        <end position="165"/>
    </location>
</feature>
<name>A0A9D2AMY6_9FIRM</name>
<evidence type="ECO:0000259" key="10">
    <source>
        <dbReference type="Pfam" id="PF00535"/>
    </source>
</evidence>
<evidence type="ECO:0000256" key="9">
    <source>
        <dbReference type="SAM" id="Phobius"/>
    </source>
</evidence>
<dbReference type="AlphaFoldDB" id="A0A9D2AMY6"/>
<feature type="transmembrane region" description="Helical" evidence="9">
    <location>
        <begin position="221"/>
        <end position="252"/>
    </location>
</feature>
<evidence type="ECO:0000256" key="6">
    <source>
        <dbReference type="ARBA" id="ARBA00022989"/>
    </source>
</evidence>
<comment type="caution">
    <text evidence="11">The sequence shown here is derived from an EMBL/GenBank/DDBJ whole genome shotgun (WGS) entry which is preliminary data.</text>
</comment>
<dbReference type="FunFam" id="3.90.550.10:FF:000079">
    <property type="entry name" value="Probable glycosyl transferase"/>
    <property type="match status" value="1"/>
</dbReference>
<evidence type="ECO:0000256" key="4">
    <source>
        <dbReference type="ARBA" id="ARBA00022679"/>
    </source>
</evidence>
<dbReference type="Gene3D" id="3.90.550.10">
    <property type="entry name" value="Spore Coat Polysaccharide Biosynthesis Protein SpsA, Chain A"/>
    <property type="match status" value="1"/>
</dbReference>